<accession>A0A6B0SU79</accession>
<sequence>MSDPTPSTERTPGTPRDRAVGAAAWGLAAVHLGVSLSGVLAFLAAPGWPGGIAGPFDGALLAGVVVLASLAGAWRGGASATPTARARRVEVAGGLIVLPGAWVALLAAFAPRTVFVDLPFVLLPLVGNLLPALAVLVVVYGFGPFAADPGTRRDVDLDWNERD</sequence>
<feature type="transmembrane region" description="Helical" evidence="1">
    <location>
        <begin position="121"/>
        <end position="143"/>
    </location>
</feature>
<feature type="transmembrane region" description="Helical" evidence="1">
    <location>
        <begin position="20"/>
        <end position="46"/>
    </location>
</feature>
<protein>
    <submittedName>
        <fullName evidence="2">Uncharacterized protein</fullName>
    </submittedName>
</protein>
<feature type="transmembrane region" description="Helical" evidence="1">
    <location>
        <begin position="58"/>
        <end position="77"/>
    </location>
</feature>
<proteinExistence type="predicted"/>
<dbReference type="Proteomes" id="UP000437065">
    <property type="component" value="Unassembled WGS sequence"/>
</dbReference>
<evidence type="ECO:0000313" key="3">
    <source>
        <dbReference type="Proteomes" id="UP000437065"/>
    </source>
</evidence>
<organism evidence="2 3">
    <name type="scientific">Halobaculum saliterrae</name>
    <dbReference type="NCBI Taxonomy" id="2073113"/>
    <lineage>
        <taxon>Archaea</taxon>
        <taxon>Methanobacteriati</taxon>
        <taxon>Methanobacteriota</taxon>
        <taxon>Stenosarchaea group</taxon>
        <taxon>Halobacteria</taxon>
        <taxon>Halobacteriales</taxon>
        <taxon>Haloferacaceae</taxon>
        <taxon>Halobaculum</taxon>
    </lineage>
</organism>
<keyword evidence="3" id="KW-1185">Reference proteome</keyword>
<keyword evidence="1" id="KW-0472">Membrane</keyword>
<evidence type="ECO:0000313" key="2">
    <source>
        <dbReference type="EMBL" id="MXR42528.1"/>
    </source>
</evidence>
<gene>
    <name evidence="2" type="ORF">GRX01_14430</name>
</gene>
<dbReference type="AlphaFoldDB" id="A0A6B0SU79"/>
<name>A0A6B0SU79_9EURY</name>
<keyword evidence="1" id="KW-1133">Transmembrane helix</keyword>
<comment type="caution">
    <text evidence="2">The sequence shown here is derived from an EMBL/GenBank/DDBJ whole genome shotgun (WGS) entry which is preliminary data.</text>
</comment>
<keyword evidence="1" id="KW-0812">Transmembrane</keyword>
<dbReference type="RefSeq" id="WP_159668949.1">
    <property type="nucleotide sequence ID" value="NZ_WUUS01000009.1"/>
</dbReference>
<feature type="transmembrane region" description="Helical" evidence="1">
    <location>
        <begin position="89"/>
        <end position="109"/>
    </location>
</feature>
<reference evidence="2 3" key="1">
    <citation type="submission" date="2019-12" db="EMBL/GenBank/DDBJ databases">
        <title>Isolation and characterization of three novel carbon monoxide-oxidizing members of Halobacteria from salione crusts and soils.</title>
        <authorList>
            <person name="Myers M.R."/>
            <person name="King G.M."/>
        </authorList>
    </citation>
    <scope>NUCLEOTIDE SEQUENCE [LARGE SCALE GENOMIC DNA]</scope>
    <source>
        <strain evidence="2 3">WSA2</strain>
    </source>
</reference>
<dbReference type="EMBL" id="WUUS01000009">
    <property type="protein sequence ID" value="MXR42528.1"/>
    <property type="molecule type" value="Genomic_DNA"/>
</dbReference>
<evidence type="ECO:0000256" key="1">
    <source>
        <dbReference type="SAM" id="Phobius"/>
    </source>
</evidence>
<dbReference type="OrthoDB" id="383476at2157"/>